<evidence type="ECO:0000313" key="8">
    <source>
        <dbReference type="EMBL" id="KZL20730.1"/>
    </source>
</evidence>
<dbReference type="GO" id="GO:0050049">
    <property type="term" value="F:L-leucine dehydrogenase activity"/>
    <property type="evidence" value="ECO:0007669"/>
    <property type="project" value="UniProtKB-EC"/>
</dbReference>
<proteinExistence type="inferred from homology"/>
<comment type="caution">
    <text evidence="8">The sequence shown here is derived from an EMBL/GenBank/DDBJ whole genome shotgun (WGS) entry which is preliminary data.</text>
</comment>
<evidence type="ECO:0000256" key="2">
    <source>
        <dbReference type="ARBA" id="ARBA00023002"/>
    </source>
</evidence>
<dbReference type="InterPro" id="IPR036291">
    <property type="entry name" value="NAD(P)-bd_dom_sf"/>
</dbReference>
<gene>
    <name evidence="8" type="primary">ldh_1</name>
    <name evidence="8" type="ORF">PsAD2_01218</name>
</gene>
<keyword evidence="9" id="KW-1185">Reference proteome</keyword>
<dbReference type="SUPFAM" id="SSF51735">
    <property type="entry name" value="NAD(P)-binding Rossmann-fold domains"/>
    <property type="match status" value="1"/>
</dbReference>
<dbReference type="OrthoDB" id="9803297at2"/>
<dbReference type="InterPro" id="IPR006095">
    <property type="entry name" value="Glu/Leu/Phe/Val/Trp_DH"/>
</dbReference>
<reference evidence="8 9" key="1">
    <citation type="journal article" date="2016" name="Front. Microbiol.">
        <title>Comparative Genomic Analysis Reveals a Diverse Repertoire of Genes Involved in Prokaryote-Eukaryote Interactions within the Pseudovibrio Genus.</title>
        <authorList>
            <person name="Romano S."/>
            <person name="Fernandez-Guerra A."/>
            <person name="Reen F.J."/>
            <person name="Glockner F.O."/>
            <person name="Crowley S.P."/>
            <person name="O'Sullivan O."/>
            <person name="Cotter P.D."/>
            <person name="Adams C."/>
            <person name="Dobson A.D."/>
            <person name="O'Gara F."/>
        </authorList>
    </citation>
    <scope>NUCLEOTIDE SEQUENCE [LARGE SCALE GENOMIC DNA]</scope>
    <source>
        <strain evidence="8 9">Ad2</strain>
    </source>
</reference>
<dbReference type="EC" id="1.4.1.9" evidence="8"/>
<dbReference type="SMART" id="SM00839">
    <property type="entry name" value="ELFV_dehydrog"/>
    <property type="match status" value="1"/>
</dbReference>
<dbReference type="STRING" id="989403.SAMN05421798_107159"/>
<evidence type="ECO:0000256" key="1">
    <source>
        <dbReference type="ARBA" id="ARBA00006382"/>
    </source>
</evidence>
<dbReference type="AlphaFoldDB" id="A0A166A8S0"/>
<dbReference type="Pfam" id="PF02812">
    <property type="entry name" value="ELFV_dehydrog_N"/>
    <property type="match status" value="1"/>
</dbReference>
<organism evidence="8 9">
    <name type="scientific">Pseudovibrio axinellae</name>
    <dbReference type="NCBI Taxonomy" id="989403"/>
    <lineage>
        <taxon>Bacteria</taxon>
        <taxon>Pseudomonadati</taxon>
        <taxon>Pseudomonadota</taxon>
        <taxon>Alphaproteobacteria</taxon>
        <taxon>Hyphomicrobiales</taxon>
        <taxon>Stappiaceae</taxon>
        <taxon>Pseudovibrio</taxon>
    </lineage>
</organism>
<dbReference type="Gene3D" id="3.40.50.720">
    <property type="entry name" value="NAD(P)-binding Rossmann-like Domain"/>
    <property type="match status" value="1"/>
</dbReference>
<dbReference type="InterPro" id="IPR006096">
    <property type="entry name" value="Glu/Leu/Phe/Val/Trp_DH_C"/>
</dbReference>
<dbReference type="PATRIC" id="fig|989403.3.peg.1304"/>
<dbReference type="PIRSF" id="PIRSF000188">
    <property type="entry name" value="Phe_leu_dh"/>
    <property type="match status" value="1"/>
</dbReference>
<sequence length="362" mass="38407">MNVPLHNNIMIDTYMTPFDHPEFAGHEQVVLITDEASGLKAIIAVHNTNRGPGLGGCRMWNYASANDALTDVLRLSKGMTYKNALADLALGGGKSVIIANPRTDKTPELLRAFGKHINRLAGTYITAEDVGISSDDMEIIGSETKYALGTDATGFGDPSPYTALGTYVGIKAAANHKFGSYDLSGLTVSLKGLGHVGYEVARQLHEAGARLIVSDIYEPAVKRAIEELGATSVSPDEAHLVEADIFAPCALGGGLNPDTIPQLKAAVVAGAANNQLETPEDGEALMKRGILYAPDYAINAGGVISVALGEPGASDTIVRRKTLAISDTLTQIFERAEAENRPTNIIADEVAEERFRRHDTPA</sequence>
<dbReference type="InterPro" id="IPR033524">
    <property type="entry name" value="Glu/Leu/Phe/Val_DH_AS"/>
</dbReference>
<feature type="binding site" evidence="5">
    <location>
        <begin position="192"/>
        <end position="197"/>
    </location>
    <ligand>
        <name>NAD(+)</name>
        <dbReference type="ChEBI" id="CHEBI:57540"/>
    </ligand>
</feature>
<dbReference type="GO" id="GO:0000166">
    <property type="term" value="F:nucleotide binding"/>
    <property type="evidence" value="ECO:0007669"/>
    <property type="project" value="UniProtKB-KW"/>
</dbReference>
<dbReference type="PANTHER" id="PTHR42722">
    <property type="entry name" value="LEUCINE DEHYDROGENASE"/>
    <property type="match status" value="1"/>
</dbReference>
<evidence type="ECO:0000256" key="3">
    <source>
        <dbReference type="ARBA" id="ARBA00023027"/>
    </source>
</evidence>
<dbReference type="Pfam" id="PF00208">
    <property type="entry name" value="ELFV_dehydrog"/>
    <property type="match status" value="1"/>
</dbReference>
<dbReference type="Proteomes" id="UP000076577">
    <property type="component" value="Unassembled WGS sequence"/>
</dbReference>
<dbReference type="PRINTS" id="PR00082">
    <property type="entry name" value="GLFDHDRGNASE"/>
</dbReference>
<keyword evidence="3 5" id="KW-0520">NAD</keyword>
<dbReference type="CDD" id="cd01075">
    <property type="entry name" value="NAD_bind_Leu_Phe_Val_DH"/>
    <property type="match status" value="1"/>
</dbReference>
<dbReference type="PROSITE" id="PS00074">
    <property type="entry name" value="GLFV_DEHYDROGENASE"/>
    <property type="match status" value="1"/>
</dbReference>
<dbReference type="FunFam" id="3.40.50.10860:FF:000010">
    <property type="entry name" value="Leucine dehydrogenase"/>
    <property type="match status" value="1"/>
</dbReference>
<evidence type="ECO:0000313" key="9">
    <source>
        <dbReference type="Proteomes" id="UP000076577"/>
    </source>
</evidence>
<dbReference type="InterPro" id="IPR006097">
    <property type="entry name" value="Glu/Leu/Phe/Val/Trp_DH_dimer"/>
</dbReference>
<protein>
    <submittedName>
        <fullName evidence="8">Leucine dehydrogenase</fullName>
        <ecNumber evidence="8">1.4.1.9</ecNumber>
    </submittedName>
</protein>
<dbReference type="EMBL" id="LMCB01000006">
    <property type="protein sequence ID" value="KZL20730.1"/>
    <property type="molecule type" value="Genomic_DNA"/>
</dbReference>
<keyword evidence="2 6" id="KW-0560">Oxidoreductase</keyword>
<evidence type="ECO:0000256" key="6">
    <source>
        <dbReference type="RuleBase" id="RU004417"/>
    </source>
</evidence>
<dbReference type="PANTHER" id="PTHR42722:SF1">
    <property type="entry name" value="VALINE DEHYDROGENASE"/>
    <property type="match status" value="1"/>
</dbReference>
<dbReference type="GO" id="GO:0006520">
    <property type="term" value="P:amino acid metabolic process"/>
    <property type="evidence" value="ECO:0007669"/>
    <property type="project" value="InterPro"/>
</dbReference>
<dbReference type="InterPro" id="IPR046346">
    <property type="entry name" value="Aminoacid_DH-like_N_sf"/>
</dbReference>
<keyword evidence="5" id="KW-0547">Nucleotide-binding</keyword>
<evidence type="ECO:0000256" key="4">
    <source>
        <dbReference type="PIRSR" id="PIRSR000188-1"/>
    </source>
</evidence>
<accession>A0A166A8S0</accession>
<dbReference type="Gene3D" id="3.40.50.10860">
    <property type="entry name" value="Leucine Dehydrogenase, chain A, domain 1"/>
    <property type="match status" value="1"/>
</dbReference>
<feature type="domain" description="Glutamate/phenylalanine/leucine/valine/L-tryptophan dehydrogenase C-terminal" evidence="7">
    <location>
        <begin position="156"/>
        <end position="359"/>
    </location>
</feature>
<name>A0A166A8S0_9HYPH</name>
<feature type="active site" description="Proton donor/acceptor" evidence="4">
    <location>
        <position position="94"/>
    </location>
</feature>
<evidence type="ECO:0000259" key="7">
    <source>
        <dbReference type="SMART" id="SM00839"/>
    </source>
</evidence>
<dbReference type="RefSeq" id="WP_068003829.1">
    <property type="nucleotide sequence ID" value="NZ_FOFM01000007.1"/>
</dbReference>
<dbReference type="InterPro" id="IPR016211">
    <property type="entry name" value="Glu/Phe/Leu/Val/Trp_DH_bac/arc"/>
</dbReference>
<dbReference type="SUPFAM" id="SSF53223">
    <property type="entry name" value="Aminoacid dehydrogenase-like, N-terminal domain"/>
    <property type="match status" value="1"/>
</dbReference>
<evidence type="ECO:0000256" key="5">
    <source>
        <dbReference type="PIRSR" id="PIRSR000188-2"/>
    </source>
</evidence>
<comment type="similarity">
    <text evidence="1 6">Belongs to the Glu/Leu/Phe/Val dehydrogenases family.</text>
</comment>